<dbReference type="EMBL" id="JAMKOV010000080">
    <property type="protein sequence ID" value="KAI8034127.1"/>
    <property type="molecule type" value="Genomic_DNA"/>
</dbReference>
<evidence type="ECO:0000313" key="1">
    <source>
        <dbReference type="EMBL" id="KAI8034127.1"/>
    </source>
</evidence>
<proteinExistence type="predicted"/>
<dbReference type="AlphaFoldDB" id="A0A9Q0BIV3"/>
<gene>
    <name evidence="1" type="ORF">M5D96_013089</name>
</gene>
<reference evidence="1" key="1">
    <citation type="journal article" date="2023" name="Genome Biol. Evol.">
        <title>Long-read-based Genome Assembly of Drosophila gunungcola Reveals Fewer Chemosensory Genes in Flower-breeding Species.</title>
        <authorList>
            <person name="Negi A."/>
            <person name="Liao B.Y."/>
            <person name="Yeh S.D."/>
        </authorList>
    </citation>
    <scope>NUCLEOTIDE SEQUENCE</scope>
    <source>
        <strain evidence="1">Sukarami</strain>
    </source>
</reference>
<protein>
    <submittedName>
        <fullName evidence="1">Uncharacterized protein</fullName>
    </submittedName>
</protein>
<organism evidence="1 2">
    <name type="scientific">Drosophila gunungcola</name>
    <name type="common">fruit fly</name>
    <dbReference type="NCBI Taxonomy" id="103775"/>
    <lineage>
        <taxon>Eukaryota</taxon>
        <taxon>Metazoa</taxon>
        <taxon>Ecdysozoa</taxon>
        <taxon>Arthropoda</taxon>
        <taxon>Hexapoda</taxon>
        <taxon>Insecta</taxon>
        <taxon>Pterygota</taxon>
        <taxon>Neoptera</taxon>
        <taxon>Endopterygota</taxon>
        <taxon>Diptera</taxon>
        <taxon>Brachycera</taxon>
        <taxon>Muscomorpha</taxon>
        <taxon>Ephydroidea</taxon>
        <taxon>Drosophilidae</taxon>
        <taxon>Drosophila</taxon>
        <taxon>Sophophora</taxon>
    </lineage>
</organism>
<name>A0A9Q0BIV3_9MUSC</name>
<accession>A0A9Q0BIV3</accession>
<dbReference type="Proteomes" id="UP001059596">
    <property type="component" value="Unassembled WGS sequence"/>
</dbReference>
<comment type="caution">
    <text evidence="1">The sequence shown here is derived from an EMBL/GenBank/DDBJ whole genome shotgun (WGS) entry which is preliminary data.</text>
</comment>
<evidence type="ECO:0000313" key="2">
    <source>
        <dbReference type="Proteomes" id="UP001059596"/>
    </source>
</evidence>
<sequence>MNHEQNPTPQSLPMRPAQHQMACRELSFKPDLFMARRKLKRFRTKRQLQTQMEPPNAAVSANCTISHALPSLRT</sequence>
<keyword evidence="2" id="KW-1185">Reference proteome</keyword>